<keyword evidence="1" id="KW-1133">Transmembrane helix</keyword>
<organism evidence="2 3">
    <name type="scientific">Plantactinospora sonchi</name>
    <dbReference type="NCBI Taxonomy" id="1544735"/>
    <lineage>
        <taxon>Bacteria</taxon>
        <taxon>Bacillati</taxon>
        <taxon>Actinomycetota</taxon>
        <taxon>Actinomycetes</taxon>
        <taxon>Micromonosporales</taxon>
        <taxon>Micromonosporaceae</taxon>
        <taxon>Plantactinospora</taxon>
    </lineage>
</organism>
<name>A0ABU7S543_9ACTN</name>
<comment type="caution">
    <text evidence="2">The sequence shown here is derived from an EMBL/GenBank/DDBJ whole genome shotgun (WGS) entry which is preliminary data.</text>
</comment>
<dbReference type="InterPro" id="IPR026467">
    <property type="entry name" value="Ser/Gly_Cys_C_dom"/>
</dbReference>
<dbReference type="EMBL" id="JAZGQK010000046">
    <property type="protein sequence ID" value="MEE6263893.1"/>
    <property type="molecule type" value="Genomic_DNA"/>
</dbReference>
<keyword evidence="1" id="KW-0472">Membrane</keyword>
<dbReference type="NCBIfam" id="TIGR04222">
    <property type="entry name" value="near_uncomplex"/>
    <property type="match status" value="1"/>
</dbReference>
<accession>A0ABU7S543</accession>
<reference evidence="2 3" key="1">
    <citation type="submission" date="2024-01" db="EMBL/GenBank/DDBJ databases">
        <title>Genome insights into Plantactinospora sonchi sp. nov.</title>
        <authorList>
            <person name="Wang L."/>
        </authorList>
    </citation>
    <scope>NUCLEOTIDE SEQUENCE [LARGE SCALE GENOMIC DNA]</scope>
    <source>
        <strain evidence="2 3">NEAU-QY2</strain>
    </source>
</reference>
<evidence type="ECO:0000313" key="2">
    <source>
        <dbReference type="EMBL" id="MEE6263893.1"/>
    </source>
</evidence>
<feature type="transmembrane region" description="Helical" evidence="1">
    <location>
        <begin position="129"/>
        <end position="147"/>
    </location>
</feature>
<gene>
    <name evidence="2" type="ORF">V1633_36135</name>
</gene>
<keyword evidence="1" id="KW-0812">Transmembrane</keyword>
<evidence type="ECO:0000256" key="1">
    <source>
        <dbReference type="SAM" id="Phobius"/>
    </source>
</evidence>
<keyword evidence="3" id="KW-1185">Reference proteome</keyword>
<feature type="transmembrane region" description="Helical" evidence="1">
    <location>
        <begin position="104"/>
        <end position="123"/>
    </location>
</feature>
<proteinExistence type="predicted"/>
<dbReference type="RefSeq" id="WP_331218686.1">
    <property type="nucleotide sequence ID" value="NZ_JAZGQK010000046.1"/>
</dbReference>
<dbReference type="Proteomes" id="UP001332243">
    <property type="component" value="Unassembled WGS sequence"/>
</dbReference>
<evidence type="ECO:0000313" key="3">
    <source>
        <dbReference type="Proteomes" id="UP001332243"/>
    </source>
</evidence>
<protein>
    <submittedName>
        <fullName evidence="2">TIGR04222 domain-containing membrane protein</fullName>
    </submittedName>
</protein>
<sequence length="229" mass="24280">MTAQQDTSATDLGYLTGGARAAVRTGLAMLHARGLVVADPPGRVRRAGVLPPRAEPLERALFGALHSAMAPREVANQRQVRRALAEHREGLIGLGLLRPAWRRFALPAMLVLVPPLLVARLVADDLLGGGPALLIVLVFAVLANLFLPRQTVAGARLLRAARRCHPVPTAPETDPAVEPGTAVALYGEAAIRVLMPQFARDGGLLREGRWARLLGAFRPGIPSMPAGVV</sequence>